<dbReference type="InterPro" id="IPR005346">
    <property type="entry name" value="RnfH"/>
</dbReference>
<organism evidence="3 4">
    <name type="scientific">SAR86 cluster bacterium BACL1 MAG-120920-bin57</name>
    <dbReference type="NCBI Taxonomy" id="1655571"/>
    <lineage>
        <taxon>Bacteria</taxon>
        <taxon>Pseudomonadati</taxon>
        <taxon>Pseudomonadota</taxon>
        <taxon>Gammaproteobacteria</taxon>
        <taxon>SAR86 cluster</taxon>
    </lineage>
</organism>
<dbReference type="EMBL" id="LIAV01000043">
    <property type="protein sequence ID" value="KRO40938.1"/>
    <property type="molecule type" value="Genomic_DNA"/>
</dbReference>
<dbReference type="Gene3D" id="3.10.20.280">
    <property type="entry name" value="RnfH-like"/>
    <property type="match status" value="1"/>
</dbReference>
<evidence type="ECO:0000313" key="3">
    <source>
        <dbReference type="EMBL" id="KRO40938.1"/>
    </source>
</evidence>
<dbReference type="SUPFAM" id="SSF54285">
    <property type="entry name" value="MoaD/ThiS"/>
    <property type="match status" value="1"/>
</dbReference>
<name>A0A0R2PZH9_9GAMM</name>
<evidence type="ECO:0000256" key="2">
    <source>
        <dbReference type="SAM" id="MobiDB-lite"/>
    </source>
</evidence>
<comment type="similarity">
    <text evidence="1">Belongs to the UPF0125 (RnfH) family.</text>
</comment>
<feature type="region of interest" description="Disordered" evidence="2">
    <location>
        <begin position="73"/>
        <end position="95"/>
    </location>
</feature>
<dbReference type="AlphaFoldDB" id="A0A0R2PZH9"/>
<dbReference type="InterPro" id="IPR016155">
    <property type="entry name" value="Mopterin_synth/thiamin_S_b"/>
</dbReference>
<sequence>MNIYFALQESQNVVFRELDVSESITALEVLQLPGIKELFEPSKEEFKIGVNSIELDGKYKALPQNYRMSDGERLEVYRPLNQDPKERRKIKASQE</sequence>
<comment type="caution">
    <text evidence="3">The sequence shown here is derived from an EMBL/GenBank/DDBJ whole genome shotgun (WGS) entry which is preliminary data.</text>
</comment>
<evidence type="ECO:0000256" key="1">
    <source>
        <dbReference type="ARBA" id="ARBA00010645"/>
    </source>
</evidence>
<protein>
    <submittedName>
        <fullName evidence="3">Uncharacterized protein</fullName>
    </submittedName>
</protein>
<gene>
    <name evidence="3" type="ORF">ABR63_04600</name>
</gene>
<reference evidence="4" key="1">
    <citation type="submission" date="2015-10" db="EMBL/GenBank/DDBJ databases">
        <title>Metagenome-Assembled Genomes uncover a global brackish microbiome.</title>
        <authorList>
            <person name="Hugerth L.W."/>
            <person name="Larsson J."/>
            <person name="Alneberg J."/>
            <person name="Lindh M.V."/>
            <person name="Legrand C."/>
            <person name="Pinhassi J."/>
            <person name="Andersson A."/>
        </authorList>
    </citation>
    <scope>NUCLEOTIDE SEQUENCE [LARGE SCALE GENOMIC DNA]</scope>
</reference>
<proteinExistence type="inferred from homology"/>
<evidence type="ECO:0000313" key="4">
    <source>
        <dbReference type="Proteomes" id="UP000050874"/>
    </source>
</evidence>
<accession>A0A0R2PZH9</accession>
<dbReference type="InterPro" id="IPR037021">
    <property type="entry name" value="RnfH_sf"/>
</dbReference>
<dbReference type="Proteomes" id="UP000050874">
    <property type="component" value="Unassembled WGS sequence"/>
</dbReference>
<dbReference type="Pfam" id="PF03658">
    <property type="entry name" value="Ub-RnfH"/>
    <property type="match status" value="1"/>
</dbReference>